<feature type="transmembrane region" description="Helical" evidence="5">
    <location>
        <begin position="89"/>
        <end position="113"/>
    </location>
</feature>
<evidence type="ECO:0000313" key="6">
    <source>
        <dbReference type="EMBL" id="KAH7245008.1"/>
    </source>
</evidence>
<keyword evidence="7" id="KW-1185">Reference proteome</keyword>
<protein>
    <submittedName>
        <fullName evidence="6">RTA1 like protein-domain-containing protein</fullName>
    </submittedName>
</protein>
<gene>
    <name evidence="6" type="ORF">BKA59DRAFT_526418</name>
</gene>
<organism evidence="6 7">
    <name type="scientific">Fusarium tricinctum</name>
    <dbReference type="NCBI Taxonomy" id="61284"/>
    <lineage>
        <taxon>Eukaryota</taxon>
        <taxon>Fungi</taxon>
        <taxon>Dikarya</taxon>
        <taxon>Ascomycota</taxon>
        <taxon>Pezizomycotina</taxon>
        <taxon>Sordariomycetes</taxon>
        <taxon>Hypocreomycetidae</taxon>
        <taxon>Hypocreales</taxon>
        <taxon>Nectriaceae</taxon>
        <taxon>Fusarium</taxon>
        <taxon>Fusarium tricinctum species complex</taxon>
    </lineage>
</organism>
<reference evidence="6" key="1">
    <citation type="journal article" date="2021" name="Nat. Commun.">
        <title>Genetic determinants of endophytism in the Arabidopsis root mycobiome.</title>
        <authorList>
            <person name="Mesny F."/>
            <person name="Miyauchi S."/>
            <person name="Thiergart T."/>
            <person name="Pickel B."/>
            <person name="Atanasova L."/>
            <person name="Karlsson M."/>
            <person name="Huettel B."/>
            <person name="Barry K.W."/>
            <person name="Haridas S."/>
            <person name="Chen C."/>
            <person name="Bauer D."/>
            <person name="Andreopoulos W."/>
            <person name="Pangilinan J."/>
            <person name="LaButti K."/>
            <person name="Riley R."/>
            <person name="Lipzen A."/>
            <person name="Clum A."/>
            <person name="Drula E."/>
            <person name="Henrissat B."/>
            <person name="Kohler A."/>
            <person name="Grigoriev I.V."/>
            <person name="Martin F.M."/>
            <person name="Hacquard S."/>
        </authorList>
    </citation>
    <scope>NUCLEOTIDE SEQUENCE</scope>
    <source>
        <strain evidence="6">MPI-SDFR-AT-0068</strain>
    </source>
</reference>
<comment type="caution">
    <text evidence="6">The sequence shown here is derived from an EMBL/GenBank/DDBJ whole genome shotgun (WGS) entry which is preliminary data.</text>
</comment>
<dbReference type="InterPro" id="IPR007568">
    <property type="entry name" value="RTA1"/>
</dbReference>
<dbReference type="Proteomes" id="UP000813427">
    <property type="component" value="Unassembled WGS sequence"/>
</dbReference>
<evidence type="ECO:0000256" key="3">
    <source>
        <dbReference type="ARBA" id="ARBA00022989"/>
    </source>
</evidence>
<evidence type="ECO:0000256" key="4">
    <source>
        <dbReference type="ARBA" id="ARBA00023136"/>
    </source>
</evidence>
<keyword evidence="2 5" id="KW-0812">Transmembrane</keyword>
<proteinExistence type="predicted"/>
<feature type="transmembrane region" description="Helical" evidence="5">
    <location>
        <begin position="134"/>
        <end position="153"/>
    </location>
</feature>
<comment type="subcellular location">
    <subcellularLocation>
        <location evidence="1">Membrane</location>
        <topology evidence="1">Multi-pass membrane protein</topology>
    </subcellularLocation>
</comment>
<keyword evidence="4 5" id="KW-0472">Membrane</keyword>
<evidence type="ECO:0000256" key="2">
    <source>
        <dbReference type="ARBA" id="ARBA00022692"/>
    </source>
</evidence>
<feature type="transmembrane region" description="Helical" evidence="5">
    <location>
        <begin position="32"/>
        <end position="51"/>
    </location>
</feature>
<dbReference type="PANTHER" id="PTHR31465:SF35">
    <property type="entry name" value="RTA1 DOMAIN PROTEIN-RELATED"/>
    <property type="match status" value="1"/>
</dbReference>
<evidence type="ECO:0000256" key="1">
    <source>
        <dbReference type="ARBA" id="ARBA00004141"/>
    </source>
</evidence>
<dbReference type="AlphaFoldDB" id="A0A8K0RW24"/>
<accession>A0A8K0RW24</accession>
<feature type="transmembrane region" description="Helical" evidence="5">
    <location>
        <begin position="249"/>
        <end position="269"/>
    </location>
</feature>
<feature type="transmembrane region" description="Helical" evidence="5">
    <location>
        <begin position="173"/>
        <end position="195"/>
    </location>
</feature>
<feature type="transmembrane region" description="Helical" evidence="5">
    <location>
        <begin position="216"/>
        <end position="237"/>
    </location>
</feature>
<name>A0A8K0RW24_9HYPO</name>
<dbReference type="PANTHER" id="PTHR31465">
    <property type="entry name" value="PROTEIN RTA1-RELATED"/>
    <property type="match status" value="1"/>
</dbReference>
<dbReference type="GO" id="GO:0016020">
    <property type="term" value="C:membrane"/>
    <property type="evidence" value="ECO:0007669"/>
    <property type="project" value="UniProtKB-SubCell"/>
</dbReference>
<evidence type="ECO:0000313" key="7">
    <source>
        <dbReference type="Proteomes" id="UP000813427"/>
    </source>
</evidence>
<feature type="transmembrane region" description="Helical" evidence="5">
    <location>
        <begin position="58"/>
        <end position="77"/>
    </location>
</feature>
<dbReference type="EMBL" id="JAGPXF010000004">
    <property type="protein sequence ID" value="KAH7245008.1"/>
    <property type="molecule type" value="Genomic_DNA"/>
</dbReference>
<keyword evidence="3 5" id="KW-1133">Transmembrane helix</keyword>
<dbReference type="Pfam" id="PF04479">
    <property type="entry name" value="RTA1"/>
    <property type="match status" value="1"/>
</dbReference>
<evidence type="ECO:0000256" key="5">
    <source>
        <dbReference type="SAM" id="Phobius"/>
    </source>
</evidence>
<dbReference type="OrthoDB" id="3358017at2759"/>
<sequence>MYRPDQHAPVLAIAANSEAEPVFRLYHYDPTIAGAVIFVVLFVGSTGAHIYQLWRARTWFMVPLAIGGILEFIGYAGRARSGQESPDWTLGPFIVQSLLILIAPALFAATIYMEFGRIVTLVGGEGYTLIRKNWMTKLFVCGDILSFMVQSAGGGLQATGGASSMDMGSNITVAGLFIQLIFFGVFIIVAVAFQLKLSRCPTTSSSSGIPWERHMMTLFVASMLIMVRSVFRVVEYLQGFNGYLLSHEAYLYVFDALLMWLAMVLFNWMHPKEILSLRFGKAGKQANNDFDMGNVSRGHQRLRSSMA</sequence>